<dbReference type="GO" id="GO:0005886">
    <property type="term" value="C:plasma membrane"/>
    <property type="evidence" value="ECO:0007669"/>
    <property type="project" value="UniProtKB-SubCell"/>
</dbReference>
<accession>A0A1H8P6V6</accession>
<dbReference type="InterPro" id="IPR003373">
    <property type="entry name" value="Fe2_transport_prot-B"/>
</dbReference>
<evidence type="ECO:0000313" key="19">
    <source>
        <dbReference type="EMBL" id="SEO37521.1"/>
    </source>
</evidence>
<evidence type="ECO:0000256" key="10">
    <source>
        <dbReference type="ARBA" id="ARBA00023065"/>
    </source>
</evidence>
<keyword evidence="16" id="KW-0460">Magnesium</keyword>
<evidence type="ECO:0000256" key="14">
    <source>
        <dbReference type="NCBIfam" id="TIGR00437"/>
    </source>
</evidence>
<dbReference type="NCBIfam" id="TIGR00437">
    <property type="entry name" value="feoB"/>
    <property type="match status" value="1"/>
</dbReference>
<evidence type="ECO:0000313" key="20">
    <source>
        <dbReference type="Proteomes" id="UP000198847"/>
    </source>
</evidence>
<feature type="transmembrane region" description="Helical" evidence="17">
    <location>
        <begin position="389"/>
        <end position="411"/>
    </location>
</feature>
<name>A0A1H8P6V6_9FIRM</name>
<dbReference type="GO" id="GO:0046872">
    <property type="term" value="F:metal ion binding"/>
    <property type="evidence" value="ECO:0007669"/>
    <property type="project" value="UniProtKB-KW"/>
</dbReference>
<keyword evidence="11 15" id="KW-0342">GTP-binding</keyword>
<evidence type="ECO:0000259" key="18">
    <source>
        <dbReference type="PROSITE" id="PS51711"/>
    </source>
</evidence>
<dbReference type="InterPro" id="IPR041069">
    <property type="entry name" value="FeoB_Cyto"/>
</dbReference>
<evidence type="ECO:0000256" key="1">
    <source>
        <dbReference type="ARBA" id="ARBA00003926"/>
    </source>
</evidence>
<protein>
    <recommendedName>
        <fullName evidence="13 14">Ferrous iron transport protein B</fullName>
    </recommendedName>
</protein>
<evidence type="ECO:0000256" key="15">
    <source>
        <dbReference type="PIRSR" id="PIRSR603373-1"/>
    </source>
</evidence>
<feature type="binding site" evidence="16">
    <location>
        <position position="23"/>
    </location>
    <ligand>
        <name>Mg(2+)</name>
        <dbReference type="ChEBI" id="CHEBI:18420"/>
        <label>2</label>
    </ligand>
</feature>
<dbReference type="Pfam" id="PF07664">
    <property type="entry name" value="FeoB_C"/>
    <property type="match status" value="1"/>
</dbReference>
<evidence type="ECO:0000256" key="5">
    <source>
        <dbReference type="ARBA" id="ARBA00022496"/>
    </source>
</evidence>
<evidence type="ECO:0000256" key="8">
    <source>
        <dbReference type="ARBA" id="ARBA00022989"/>
    </source>
</evidence>
<feature type="transmembrane region" description="Helical" evidence="17">
    <location>
        <begin position="310"/>
        <end position="330"/>
    </location>
</feature>
<comment type="function">
    <text evidence="1 17">Probable transporter of a GTP-driven Fe(2+) uptake system.</text>
</comment>
<keyword evidence="3 17" id="KW-0813">Transport</keyword>
<dbReference type="InterPro" id="IPR030389">
    <property type="entry name" value="G_FEOB_dom"/>
</dbReference>
<keyword evidence="12 17" id="KW-0472">Membrane</keyword>
<gene>
    <name evidence="19" type="ORF">SAMN04490178_101351</name>
</gene>
<keyword evidence="6 17" id="KW-0812">Transmembrane</keyword>
<dbReference type="Pfam" id="PF02421">
    <property type="entry name" value="FeoB_N"/>
    <property type="match status" value="1"/>
</dbReference>
<evidence type="ECO:0000256" key="4">
    <source>
        <dbReference type="ARBA" id="ARBA00022475"/>
    </source>
</evidence>
<evidence type="ECO:0000256" key="11">
    <source>
        <dbReference type="ARBA" id="ARBA00023134"/>
    </source>
</evidence>
<evidence type="ECO:0000256" key="9">
    <source>
        <dbReference type="ARBA" id="ARBA00023004"/>
    </source>
</evidence>
<keyword evidence="9 17" id="KW-0408">Iron</keyword>
<dbReference type="OrthoDB" id="9809127at2"/>
<dbReference type="InterPro" id="IPR050860">
    <property type="entry name" value="FeoB_GTPase"/>
</dbReference>
<dbReference type="AlphaFoldDB" id="A0A1H8P6V6"/>
<dbReference type="NCBIfam" id="TIGR00231">
    <property type="entry name" value="small_GTP"/>
    <property type="match status" value="1"/>
</dbReference>
<dbReference type="PANTHER" id="PTHR43185">
    <property type="entry name" value="FERROUS IRON TRANSPORT PROTEIN B"/>
    <property type="match status" value="1"/>
</dbReference>
<evidence type="ECO:0000256" key="12">
    <source>
        <dbReference type="ARBA" id="ARBA00023136"/>
    </source>
</evidence>
<dbReference type="PANTHER" id="PTHR43185:SF1">
    <property type="entry name" value="FE(2+) TRANSPORTER FEOB"/>
    <property type="match status" value="1"/>
</dbReference>
<feature type="transmembrane region" description="Helical" evidence="17">
    <location>
        <begin position="505"/>
        <end position="526"/>
    </location>
</feature>
<dbReference type="Pfam" id="PF07670">
    <property type="entry name" value="Gate"/>
    <property type="match status" value="2"/>
</dbReference>
<feature type="binding site" evidence="15">
    <location>
        <begin position="8"/>
        <end position="15"/>
    </location>
    <ligand>
        <name>GTP</name>
        <dbReference type="ChEBI" id="CHEBI:37565"/>
        <label>1</label>
    </ligand>
</feature>
<dbReference type="SUPFAM" id="SSF52540">
    <property type="entry name" value="P-loop containing nucleoside triphosphate hydrolases"/>
    <property type="match status" value="1"/>
</dbReference>
<dbReference type="PROSITE" id="PS51711">
    <property type="entry name" value="G_FEOB"/>
    <property type="match status" value="1"/>
</dbReference>
<comment type="similarity">
    <text evidence="17">Belongs to the TRAFAC class TrmE-Era-EngA-EngB-Septin-like GTPase superfamily. FeoB GTPase (TC 9.A.8) family.</text>
</comment>
<feature type="binding site" evidence="15">
    <location>
        <begin position="33"/>
        <end position="37"/>
    </location>
    <ligand>
        <name>GTP</name>
        <dbReference type="ChEBI" id="CHEBI:37565"/>
        <label>1</label>
    </ligand>
</feature>
<evidence type="ECO:0000256" key="13">
    <source>
        <dbReference type="ARBA" id="ARBA00031200"/>
    </source>
</evidence>
<dbReference type="STRING" id="112903.SAMN04490178_101351"/>
<feature type="transmembrane region" description="Helical" evidence="17">
    <location>
        <begin position="423"/>
        <end position="445"/>
    </location>
</feature>
<feature type="binding site" evidence="16">
    <location>
        <position position="19"/>
    </location>
    <ligand>
        <name>Mg(2+)</name>
        <dbReference type="ChEBI" id="CHEBI:18420"/>
        <label>2</label>
    </ligand>
</feature>
<evidence type="ECO:0000256" key="6">
    <source>
        <dbReference type="ARBA" id="ARBA00022692"/>
    </source>
</evidence>
<keyword evidence="8 17" id="KW-1133">Transmembrane helix</keyword>
<keyword evidence="10" id="KW-0406">Ion transport</keyword>
<feature type="transmembrane region" description="Helical" evidence="17">
    <location>
        <begin position="538"/>
        <end position="561"/>
    </location>
</feature>
<evidence type="ECO:0000256" key="16">
    <source>
        <dbReference type="PIRSR" id="PIRSR603373-2"/>
    </source>
</evidence>
<dbReference type="Pfam" id="PF17910">
    <property type="entry name" value="FeoB_Cyto"/>
    <property type="match status" value="1"/>
</dbReference>
<dbReference type="GO" id="GO:0005525">
    <property type="term" value="F:GTP binding"/>
    <property type="evidence" value="ECO:0007669"/>
    <property type="project" value="UniProtKB-KW"/>
</dbReference>
<keyword evidence="7 15" id="KW-0547">Nucleotide-binding</keyword>
<dbReference type="EMBL" id="FODY01000001">
    <property type="protein sequence ID" value="SEO37521.1"/>
    <property type="molecule type" value="Genomic_DNA"/>
</dbReference>
<dbReference type="Gene3D" id="3.40.50.300">
    <property type="entry name" value="P-loop containing nucleotide triphosphate hydrolases"/>
    <property type="match status" value="1"/>
</dbReference>
<feature type="transmembrane region" description="Helical" evidence="17">
    <location>
        <begin position="282"/>
        <end position="304"/>
    </location>
</feature>
<feature type="binding site" evidence="15">
    <location>
        <begin position="114"/>
        <end position="117"/>
    </location>
    <ligand>
        <name>GTP</name>
        <dbReference type="ChEBI" id="CHEBI:37565"/>
        <label>1</label>
    </ligand>
</feature>
<reference evidence="19 20" key="1">
    <citation type="submission" date="2016-10" db="EMBL/GenBank/DDBJ databases">
        <authorList>
            <person name="de Groot N.N."/>
        </authorList>
    </citation>
    <scope>NUCLEOTIDE SEQUENCE [LARGE SCALE GENOMIC DNA]</scope>
    <source>
        <strain evidence="19 20">DSM 13305</strain>
    </source>
</reference>
<organism evidence="19 20">
    <name type="scientific">Propionispora vibrioides</name>
    <dbReference type="NCBI Taxonomy" id="112903"/>
    <lineage>
        <taxon>Bacteria</taxon>
        <taxon>Bacillati</taxon>
        <taxon>Bacillota</taxon>
        <taxon>Negativicutes</taxon>
        <taxon>Selenomonadales</taxon>
        <taxon>Sporomusaceae</taxon>
        <taxon>Propionispora</taxon>
    </lineage>
</organism>
<dbReference type="PRINTS" id="PR00326">
    <property type="entry name" value="GTP1OBG"/>
</dbReference>
<dbReference type="GO" id="GO:0015093">
    <property type="term" value="F:ferrous iron transmembrane transporter activity"/>
    <property type="evidence" value="ECO:0007669"/>
    <property type="project" value="UniProtKB-UniRule"/>
</dbReference>
<keyword evidence="20" id="KW-1185">Reference proteome</keyword>
<keyword evidence="4" id="KW-1003">Cell membrane</keyword>
<evidence type="ECO:0000256" key="3">
    <source>
        <dbReference type="ARBA" id="ARBA00022448"/>
    </source>
</evidence>
<dbReference type="CDD" id="cd01879">
    <property type="entry name" value="FeoB"/>
    <property type="match status" value="1"/>
</dbReference>
<feature type="domain" description="FeoB-type G" evidence="18">
    <location>
        <begin position="1"/>
        <end position="163"/>
    </location>
</feature>
<feature type="binding site" evidence="16">
    <location>
        <position position="22"/>
    </location>
    <ligand>
        <name>Mg(2+)</name>
        <dbReference type="ChEBI" id="CHEBI:18420"/>
        <label>1</label>
    </ligand>
</feature>
<dbReference type="InterPro" id="IPR011642">
    <property type="entry name" value="Gate_dom"/>
</dbReference>
<feature type="transmembrane region" description="Helical" evidence="17">
    <location>
        <begin position="581"/>
        <end position="602"/>
    </location>
</feature>
<evidence type="ECO:0000256" key="2">
    <source>
        <dbReference type="ARBA" id="ARBA00004651"/>
    </source>
</evidence>
<feature type="transmembrane region" description="Helical" evidence="17">
    <location>
        <begin position="451"/>
        <end position="470"/>
    </location>
</feature>
<proteinExistence type="inferred from homology"/>
<dbReference type="Gene3D" id="1.10.287.1770">
    <property type="match status" value="1"/>
</dbReference>
<dbReference type="InterPro" id="IPR011640">
    <property type="entry name" value="Fe2_transport_prot_B_C"/>
</dbReference>
<keyword evidence="5 17" id="KW-0410">Iron transport</keyword>
<evidence type="ECO:0000256" key="7">
    <source>
        <dbReference type="ARBA" id="ARBA00022741"/>
    </source>
</evidence>
<evidence type="ECO:0000256" key="17">
    <source>
        <dbReference type="RuleBase" id="RU362098"/>
    </source>
</evidence>
<feature type="binding site" evidence="15">
    <location>
        <begin position="54"/>
        <end position="57"/>
    </location>
    <ligand>
        <name>GTP</name>
        <dbReference type="ChEBI" id="CHEBI:37565"/>
        <label>1</label>
    </ligand>
</feature>
<sequence length="647" mass="70552">MLKVALVGSPNVGKSVIFNYLTGRYVAVSNYPGTTVEVAKGLVTLRGVACEIVDTPGIYSLIPLTEEEAVTRRLLCAERPDVVVHVIDAKQIKRMLSLTLDLLEAGFAVVLVVNMMDEAKQAGLHLELPRLADKLGIPVLATAAVKKLGLGELTACIASFQKPGSPVRYHSHFPPELETAIADMESVLSSDYGLSKRLAALLLLQQDPVLLARFSPNGSGKAVSDKLNRLGKEDLSYRIALERQKSVTGLLQDVVSRQASQAFVFRNKLGEWARRPATGIPLACLVLYFGLYLFVGKFGAGFLVDYFDQIIFKAYIIPWIKAIVLGQIPWEWARDLLIGDYGLVSLGFRYAIAIILPVVGSFFFIFALLEDCGYLPRLAMLADRLFKCLGLNGRAVIPVILGFGCGTMAVIVTRTLETKRERILATFLLSLTIPCSAQLGVVVALLSVNPLALGIWGGYITLLFIAVGWLSSKVLSGERSPFYMEIPPLRLPVLANVLMKVYTRVIYYLAEILPVFLITSLLLWCADYGGLLPVLVSYIKPVTTLLGLPEAMASIFLLGFFRRDYGTAGLYDLFRLGALSTGQLLVAAITLTLFVPCVAQLAAMIKERGLPTALVMLLLIILLSVLSGFLANVFLYLVAANWEGGLL</sequence>
<keyword evidence="16" id="KW-0479">Metal-binding</keyword>
<dbReference type="InterPro" id="IPR027417">
    <property type="entry name" value="P-loop_NTPase"/>
</dbReference>
<feature type="transmembrane region" description="Helical" evidence="17">
    <location>
        <begin position="350"/>
        <end position="369"/>
    </location>
</feature>
<dbReference type="InterPro" id="IPR006073">
    <property type="entry name" value="GTP-bd"/>
</dbReference>
<dbReference type="InterPro" id="IPR005225">
    <property type="entry name" value="Small_GTP-bd"/>
</dbReference>
<dbReference type="Proteomes" id="UP000198847">
    <property type="component" value="Unassembled WGS sequence"/>
</dbReference>
<feature type="transmembrane region" description="Helical" evidence="17">
    <location>
        <begin position="614"/>
        <end position="639"/>
    </location>
</feature>
<comment type="subcellular location">
    <subcellularLocation>
        <location evidence="2 17">Cell membrane</location>
        <topology evidence="2 17">Multi-pass membrane protein</topology>
    </subcellularLocation>
</comment>